<gene>
    <name evidence="2" type="ORF">D8787_10350</name>
</gene>
<dbReference type="InterPro" id="IPR001962">
    <property type="entry name" value="Asn_synthase"/>
</dbReference>
<evidence type="ECO:0000313" key="2">
    <source>
        <dbReference type="EMBL" id="RSJ99022.1"/>
    </source>
</evidence>
<comment type="caution">
    <text evidence="2">The sequence shown here is derived from an EMBL/GenBank/DDBJ whole genome shotgun (WGS) entry which is preliminary data.</text>
</comment>
<dbReference type="GO" id="GO:0004066">
    <property type="term" value="F:asparagine synthase (glutamine-hydrolyzing) activity"/>
    <property type="evidence" value="ECO:0007669"/>
    <property type="project" value="InterPro"/>
</dbReference>
<sequence length="120" mass="14169">MNIPDKIIVGRATSKEILYQTLKGIVPVDIFTRRVKGDYSSPLYSSYRKFVKENSNHIWNTELVRRKIVDGEKLTSILSLPTVNPIIIEFFEKFCILERWILQVDRYMEGRNNENIFKKT</sequence>
<accession>A0A428HT37</accession>
<dbReference type="EMBL" id="RJPX01000098">
    <property type="protein sequence ID" value="RSJ99022.1"/>
    <property type="molecule type" value="Genomic_DNA"/>
</dbReference>
<reference evidence="2 3" key="1">
    <citation type="submission" date="2018-11" db="EMBL/GenBank/DDBJ databases">
        <title>Species Designations Belie Phenotypic and Genotypic Heterogeneity in Oral Streptococci.</title>
        <authorList>
            <person name="Velsko I."/>
        </authorList>
    </citation>
    <scope>NUCLEOTIDE SEQUENCE [LARGE SCALE GENOMIC DNA]</scope>
    <source>
        <strain evidence="2 3">BCC17</strain>
    </source>
</reference>
<evidence type="ECO:0000313" key="3">
    <source>
        <dbReference type="Proteomes" id="UP000277819"/>
    </source>
</evidence>
<dbReference type="GO" id="GO:0006529">
    <property type="term" value="P:asparagine biosynthetic process"/>
    <property type="evidence" value="ECO:0007669"/>
    <property type="project" value="InterPro"/>
</dbReference>
<dbReference type="AlphaFoldDB" id="A0A428HT37"/>
<evidence type="ECO:0000259" key="1">
    <source>
        <dbReference type="Pfam" id="PF00733"/>
    </source>
</evidence>
<dbReference type="Proteomes" id="UP000277819">
    <property type="component" value="Unassembled WGS sequence"/>
</dbReference>
<name>A0A428HT37_STRMT</name>
<organism evidence="2 3">
    <name type="scientific">Streptococcus mitis</name>
    <dbReference type="NCBI Taxonomy" id="28037"/>
    <lineage>
        <taxon>Bacteria</taxon>
        <taxon>Bacillati</taxon>
        <taxon>Bacillota</taxon>
        <taxon>Bacilli</taxon>
        <taxon>Lactobacillales</taxon>
        <taxon>Streptococcaceae</taxon>
        <taxon>Streptococcus</taxon>
        <taxon>Streptococcus mitis group</taxon>
    </lineage>
</organism>
<dbReference type="Pfam" id="PF00733">
    <property type="entry name" value="Asn_synthase"/>
    <property type="match status" value="1"/>
</dbReference>
<proteinExistence type="predicted"/>
<protein>
    <recommendedName>
        <fullName evidence="1">Asparagine synthetase domain-containing protein</fullName>
    </recommendedName>
</protein>
<feature type="domain" description="Asparagine synthetase" evidence="1">
    <location>
        <begin position="1"/>
        <end position="79"/>
    </location>
</feature>